<organism evidence="2 3">
    <name type="scientific">Brumimicrobium aurantiacum</name>
    <dbReference type="NCBI Taxonomy" id="1737063"/>
    <lineage>
        <taxon>Bacteria</taxon>
        <taxon>Pseudomonadati</taxon>
        <taxon>Bacteroidota</taxon>
        <taxon>Flavobacteriia</taxon>
        <taxon>Flavobacteriales</taxon>
        <taxon>Crocinitomicaceae</taxon>
        <taxon>Brumimicrobium</taxon>
    </lineage>
</organism>
<comment type="caution">
    <text evidence="2">The sequence shown here is derived from an EMBL/GenBank/DDBJ whole genome shotgun (WGS) entry which is preliminary data.</text>
</comment>
<protein>
    <submittedName>
        <fullName evidence="2">Uncharacterized protein</fullName>
    </submittedName>
</protein>
<dbReference type="EMBL" id="QURB01000002">
    <property type="protein sequence ID" value="RFC55223.1"/>
    <property type="molecule type" value="Genomic_DNA"/>
</dbReference>
<evidence type="ECO:0000313" key="2">
    <source>
        <dbReference type="EMBL" id="RFC55223.1"/>
    </source>
</evidence>
<accession>A0A3E1F0H3</accession>
<evidence type="ECO:0000256" key="1">
    <source>
        <dbReference type="SAM" id="Phobius"/>
    </source>
</evidence>
<proteinExistence type="predicted"/>
<reference evidence="2 3" key="1">
    <citation type="submission" date="2018-08" db="EMBL/GenBank/DDBJ databases">
        <title>The draft genome squence of Brumimicrobium sp. N62.</title>
        <authorList>
            <person name="Du Z.-J."/>
            <person name="Luo H.-R."/>
        </authorList>
    </citation>
    <scope>NUCLEOTIDE SEQUENCE [LARGE SCALE GENOMIC DNA]</scope>
    <source>
        <strain evidence="2 3">N62</strain>
    </source>
</reference>
<feature type="transmembrane region" description="Helical" evidence="1">
    <location>
        <begin position="71"/>
        <end position="90"/>
    </location>
</feature>
<keyword evidence="1" id="KW-0812">Transmembrane</keyword>
<feature type="transmembrane region" description="Helical" evidence="1">
    <location>
        <begin position="32"/>
        <end position="59"/>
    </location>
</feature>
<keyword evidence="1" id="KW-0472">Membrane</keyword>
<keyword evidence="3" id="KW-1185">Reference proteome</keyword>
<evidence type="ECO:0000313" key="3">
    <source>
        <dbReference type="Proteomes" id="UP000257127"/>
    </source>
</evidence>
<dbReference type="RefSeq" id="WP_116880202.1">
    <property type="nucleotide sequence ID" value="NZ_QURB01000002.1"/>
</dbReference>
<dbReference type="OrthoDB" id="1366041at2"/>
<gene>
    <name evidence="2" type="ORF">DXU93_05220</name>
</gene>
<dbReference type="AlphaFoldDB" id="A0A3E1F0H3"/>
<keyword evidence="1" id="KW-1133">Transmembrane helix</keyword>
<name>A0A3E1F0H3_9FLAO</name>
<feature type="transmembrane region" description="Helical" evidence="1">
    <location>
        <begin position="7"/>
        <end position="26"/>
    </location>
</feature>
<dbReference type="Proteomes" id="UP000257127">
    <property type="component" value="Unassembled WGS sequence"/>
</dbReference>
<sequence>MRWSYFFKHWFTTVVLGTILCSLVLFNDIHIFWLMFGVFYVTLFSFPTFTLLAFIFQYLDKIAVETKKVKAILILSTISGVVLSELVIVQNITLEITLSYSLAAIISGMIFKLKSKEIENIS</sequence>